<feature type="transmembrane region" description="Helical" evidence="12">
    <location>
        <begin position="507"/>
        <end position="529"/>
    </location>
</feature>
<name>A0A6V7QEZ1_ANACO</name>
<dbReference type="InterPro" id="IPR043926">
    <property type="entry name" value="ABCG_dom"/>
</dbReference>
<dbReference type="InterPro" id="IPR003439">
    <property type="entry name" value="ABC_transporter-like_ATP-bd"/>
</dbReference>
<dbReference type="SUPFAM" id="SSF52540">
    <property type="entry name" value="P-loop containing nucleoside triphosphate hydrolases"/>
    <property type="match status" value="1"/>
</dbReference>
<feature type="transmembrane region" description="Helical" evidence="12">
    <location>
        <begin position="473"/>
        <end position="501"/>
    </location>
</feature>
<reference evidence="14" key="1">
    <citation type="submission" date="2020-07" db="EMBL/GenBank/DDBJ databases">
        <authorList>
            <person name="Lin J."/>
        </authorList>
    </citation>
    <scope>NUCLEOTIDE SEQUENCE</scope>
</reference>
<feature type="transmembrane region" description="Helical" evidence="12">
    <location>
        <begin position="536"/>
        <end position="558"/>
    </location>
</feature>
<accession>A0A6V7QEZ1</accession>
<dbReference type="AlphaFoldDB" id="A0A6V7QEZ1"/>
<dbReference type="PROSITE" id="PS00211">
    <property type="entry name" value="ABC_TRANSPORTER_1"/>
    <property type="match status" value="1"/>
</dbReference>
<evidence type="ECO:0000256" key="10">
    <source>
        <dbReference type="ARBA" id="ARBA00076780"/>
    </source>
</evidence>
<evidence type="ECO:0000256" key="8">
    <source>
        <dbReference type="ARBA" id="ARBA00057315"/>
    </source>
</evidence>
<dbReference type="GO" id="GO:0140359">
    <property type="term" value="F:ABC-type transporter activity"/>
    <property type="evidence" value="ECO:0007669"/>
    <property type="project" value="InterPro"/>
</dbReference>
<feature type="transmembrane region" description="Helical" evidence="12">
    <location>
        <begin position="431"/>
        <end position="452"/>
    </location>
</feature>
<dbReference type="SMART" id="SM00382">
    <property type="entry name" value="AAA"/>
    <property type="match status" value="1"/>
</dbReference>
<dbReference type="GO" id="GO:0016020">
    <property type="term" value="C:membrane"/>
    <property type="evidence" value="ECO:0007669"/>
    <property type="project" value="UniProtKB-SubCell"/>
</dbReference>
<dbReference type="InterPro" id="IPR013525">
    <property type="entry name" value="ABC2_TM"/>
</dbReference>
<feature type="region of interest" description="Disordered" evidence="11">
    <location>
        <begin position="1"/>
        <end position="25"/>
    </location>
</feature>
<sequence length="700" mass="76778">MDGKEPKVGAAPPPAAASSAKVGADSDAPADHVVDLVDDAVKAPLNIPFLLEFTDLTYAVKPRGRFPFLPPLGPRGREKTLLDSVSGAAREGEILAVLGASGSGKSTLIDALANRIAKESLRGSVTLNGEQIDGRLFKVISAYVMQDDLLYPMLTVRETLTYAAEFRLPRYMPRARKESRVQALIDQLGLRRAADTIIGDEGHRGVSGGERRRVSIGIDIVHDPMVLFLDEPTSGLDSSSALMVVQVLQRIARSGSIVAMSIHQPSYRILGLLDRILFLSRGRGVYYGPVDGLYPFFSEFGSPVPENENPVEFALDLIHELERSADPAGRNALIQFNESWQELESEHIAGKLVSGSSTTSGSDTSASPVQTYANPFWVEMAVLTRRGFTNTRRMPELLAIRVGTVMVTGFILATLFWRLNDSPKGVQERLGFFAMGMSTMFYTCSDALPVFLQERYIYMRETAHNAYRQVSYVVSNAIVGFPSLVILAIAFALTTFFAIGLSGGFPAFLYFVIMILASFWAGSGFVTFLSGIVKQVILGYTIVVAILAYFLLFSGYFINRDRSACNSNCYFTYMHDSALLDLVPLPLAYKVRLRGGAAERVRGSSGAAKCFVRGVQMFDGTPVGEMSYSAKLKVLSVMSETLGRNLTDTTCITNGPEVLQQQAVTDLSKWDCLWITVAWGFLFRILFYIALQLGSRNKRK</sequence>
<evidence type="ECO:0000256" key="5">
    <source>
        <dbReference type="ARBA" id="ARBA00022840"/>
    </source>
</evidence>
<comment type="subcellular location">
    <subcellularLocation>
        <location evidence="1">Membrane</location>
        <topology evidence="1">Multi-pass membrane protein</topology>
    </subcellularLocation>
</comment>
<feature type="transmembrane region" description="Helical" evidence="12">
    <location>
        <begin position="673"/>
        <end position="691"/>
    </location>
</feature>
<evidence type="ECO:0000256" key="3">
    <source>
        <dbReference type="ARBA" id="ARBA00022692"/>
    </source>
</evidence>
<dbReference type="FunFam" id="3.40.50.300:FF:000530">
    <property type="entry name" value="ABC transporter G family member 6"/>
    <property type="match status" value="1"/>
</dbReference>
<dbReference type="InterPro" id="IPR017871">
    <property type="entry name" value="ABC_transporter-like_CS"/>
</dbReference>
<keyword evidence="7 12" id="KW-0472">Membrane</keyword>
<dbReference type="Pfam" id="PF01061">
    <property type="entry name" value="ABC2_membrane"/>
    <property type="match status" value="1"/>
</dbReference>
<dbReference type="EMBL" id="LR862135">
    <property type="protein sequence ID" value="CAD1841729.1"/>
    <property type="molecule type" value="Genomic_DNA"/>
</dbReference>
<dbReference type="InterPro" id="IPR003593">
    <property type="entry name" value="AAA+_ATPase"/>
</dbReference>
<evidence type="ECO:0000256" key="1">
    <source>
        <dbReference type="ARBA" id="ARBA00004141"/>
    </source>
</evidence>
<organism evidence="14">
    <name type="scientific">Ananas comosus var. bracteatus</name>
    <name type="common">red pineapple</name>
    <dbReference type="NCBI Taxonomy" id="296719"/>
    <lineage>
        <taxon>Eukaryota</taxon>
        <taxon>Viridiplantae</taxon>
        <taxon>Streptophyta</taxon>
        <taxon>Embryophyta</taxon>
        <taxon>Tracheophyta</taxon>
        <taxon>Spermatophyta</taxon>
        <taxon>Magnoliopsida</taxon>
        <taxon>Liliopsida</taxon>
        <taxon>Poales</taxon>
        <taxon>Bromeliaceae</taxon>
        <taxon>Bromelioideae</taxon>
        <taxon>Ananas</taxon>
    </lineage>
</organism>
<evidence type="ECO:0000256" key="4">
    <source>
        <dbReference type="ARBA" id="ARBA00022741"/>
    </source>
</evidence>
<keyword evidence="2" id="KW-0813">Transport</keyword>
<feature type="compositionally biased region" description="Low complexity" evidence="11">
    <location>
        <begin position="16"/>
        <end position="25"/>
    </location>
</feature>
<evidence type="ECO:0000256" key="7">
    <source>
        <dbReference type="ARBA" id="ARBA00023136"/>
    </source>
</evidence>
<gene>
    <name evidence="14" type="ORF">CB5_LOCUS24940</name>
</gene>
<dbReference type="Pfam" id="PF00005">
    <property type="entry name" value="ABC_tran"/>
    <property type="match status" value="1"/>
</dbReference>
<dbReference type="PANTHER" id="PTHR48041:SF128">
    <property type="entry name" value="OS03G0282100 PROTEIN"/>
    <property type="match status" value="1"/>
</dbReference>
<protein>
    <recommendedName>
        <fullName evidence="9">ABC transporter G family member 5</fullName>
    </recommendedName>
    <alternativeName>
        <fullName evidence="10">White-brown complex homolog protein 5</fullName>
    </alternativeName>
</protein>
<feature type="domain" description="ABC transporter" evidence="13">
    <location>
        <begin position="51"/>
        <end position="306"/>
    </location>
</feature>
<dbReference type="GO" id="GO:0016887">
    <property type="term" value="F:ATP hydrolysis activity"/>
    <property type="evidence" value="ECO:0007669"/>
    <property type="project" value="InterPro"/>
</dbReference>
<proteinExistence type="predicted"/>
<dbReference type="Pfam" id="PF19055">
    <property type="entry name" value="ABC2_membrane_7"/>
    <property type="match status" value="1"/>
</dbReference>
<keyword evidence="4" id="KW-0547">Nucleotide-binding</keyword>
<dbReference type="InterPro" id="IPR050352">
    <property type="entry name" value="ABCG_transporters"/>
</dbReference>
<dbReference type="PROSITE" id="PS50893">
    <property type="entry name" value="ABC_TRANSPORTER_2"/>
    <property type="match status" value="1"/>
</dbReference>
<dbReference type="PANTHER" id="PTHR48041">
    <property type="entry name" value="ABC TRANSPORTER G FAMILY MEMBER 28"/>
    <property type="match status" value="1"/>
</dbReference>
<keyword evidence="3 12" id="KW-0812">Transmembrane</keyword>
<dbReference type="Gene3D" id="3.40.50.300">
    <property type="entry name" value="P-loop containing nucleotide triphosphate hydrolases"/>
    <property type="match status" value="1"/>
</dbReference>
<evidence type="ECO:0000313" key="14">
    <source>
        <dbReference type="EMBL" id="CAD1841729.1"/>
    </source>
</evidence>
<dbReference type="GO" id="GO:0005524">
    <property type="term" value="F:ATP binding"/>
    <property type="evidence" value="ECO:0007669"/>
    <property type="project" value="UniProtKB-KW"/>
</dbReference>
<feature type="transmembrane region" description="Helical" evidence="12">
    <location>
        <begin position="398"/>
        <end position="419"/>
    </location>
</feature>
<keyword evidence="5" id="KW-0067">ATP-binding</keyword>
<evidence type="ECO:0000256" key="9">
    <source>
        <dbReference type="ARBA" id="ARBA00068969"/>
    </source>
</evidence>
<keyword evidence="6 12" id="KW-1133">Transmembrane helix</keyword>
<dbReference type="InterPro" id="IPR027417">
    <property type="entry name" value="P-loop_NTPase"/>
</dbReference>
<evidence type="ECO:0000259" key="13">
    <source>
        <dbReference type="PROSITE" id="PS50893"/>
    </source>
</evidence>
<evidence type="ECO:0000256" key="2">
    <source>
        <dbReference type="ARBA" id="ARBA00022448"/>
    </source>
</evidence>
<comment type="function">
    <text evidence="8">Essential transporter for growth and development under abiotic stress. Mediates shoot branching by promoting the outgrowth of lateral shoots. Required for salt tolerance via Na/K homeostasis, at least partly by regulating SKC1/OsHKT1;5. Necessary for hypodermal suberization of roots, which contributes to formation of the apoplastic barrier.</text>
</comment>
<evidence type="ECO:0000256" key="11">
    <source>
        <dbReference type="SAM" id="MobiDB-lite"/>
    </source>
</evidence>
<evidence type="ECO:0000256" key="6">
    <source>
        <dbReference type="ARBA" id="ARBA00022989"/>
    </source>
</evidence>
<evidence type="ECO:0000256" key="12">
    <source>
        <dbReference type="SAM" id="Phobius"/>
    </source>
</evidence>